<feature type="compositionally biased region" description="Basic and acidic residues" evidence="1">
    <location>
        <begin position="16"/>
        <end position="31"/>
    </location>
</feature>
<evidence type="ECO:0000313" key="3">
    <source>
        <dbReference type="Proteomes" id="UP000499080"/>
    </source>
</evidence>
<protein>
    <submittedName>
        <fullName evidence="2">Uncharacterized protein</fullName>
    </submittedName>
</protein>
<dbReference type="AlphaFoldDB" id="A0A4Y2DPK6"/>
<reference evidence="2 3" key="1">
    <citation type="journal article" date="2019" name="Sci. Rep.">
        <title>Orb-weaving spider Araneus ventricosus genome elucidates the spidroin gene catalogue.</title>
        <authorList>
            <person name="Kono N."/>
            <person name="Nakamura H."/>
            <person name="Ohtoshi R."/>
            <person name="Moran D.A.P."/>
            <person name="Shinohara A."/>
            <person name="Yoshida Y."/>
            <person name="Fujiwara M."/>
            <person name="Mori M."/>
            <person name="Tomita M."/>
            <person name="Arakawa K."/>
        </authorList>
    </citation>
    <scope>NUCLEOTIDE SEQUENCE [LARGE SCALE GENOMIC DNA]</scope>
</reference>
<sequence>GKGVLDMSWSMLDKQKEKHLSVREEQKRKTSIEGVIM</sequence>
<proteinExistence type="predicted"/>
<evidence type="ECO:0000256" key="1">
    <source>
        <dbReference type="SAM" id="MobiDB-lite"/>
    </source>
</evidence>
<organism evidence="2 3">
    <name type="scientific">Araneus ventricosus</name>
    <name type="common">Orbweaver spider</name>
    <name type="synonym">Epeira ventricosa</name>
    <dbReference type="NCBI Taxonomy" id="182803"/>
    <lineage>
        <taxon>Eukaryota</taxon>
        <taxon>Metazoa</taxon>
        <taxon>Ecdysozoa</taxon>
        <taxon>Arthropoda</taxon>
        <taxon>Chelicerata</taxon>
        <taxon>Arachnida</taxon>
        <taxon>Araneae</taxon>
        <taxon>Araneomorphae</taxon>
        <taxon>Entelegynae</taxon>
        <taxon>Araneoidea</taxon>
        <taxon>Araneidae</taxon>
        <taxon>Araneus</taxon>
    </lineage>
</organism>
<dbReference type="Proteomes" id="UP000499080">
    <property type="component" value="Unassembled WGS sequence"/>
</dbReference>
<comment type="caution">
    <text evidence="2">The sequence shown here is derived from an EMBL/GenBank/DDBJ whole genome shotgun (WGS) entry which is preliminary data.</text>
</comment>
<keyword evidence="3" id="KW-1185">Reference proteome</keyword>
<dbReference type="EMBL" id="BGPR01167311">
    <property type="protein sequence ID" value="GBM18119.1"/>
    <property type="molecule type" value="Genomic_DNA"/>
</dbReference>
<feature type="region of interest" description="Disordered" evidence="1">
    <location>
        <begin position="16"/>
        <end position="37"/>
    </location>
</feature>
<feature type="non-terminal residue" evidence="2">
    <location>
        <position position="1"/>
    </location>
</feature>
<accession>A0A4Y2DPK6</accession>
<gene>
    <name evidence="2" type="ORF">AVEN_183153_1</name>
</gene>
<name>A0A4Y2DPK6_ARAVE</name>
<evidence type="ECO:0000313" key="2">
    <source>
        <dbReference type="EMBL" id="GBM18119.1"/>
    </source>
</evidence>